<dbReference type="PANTHER" id="PTHR47503:SF1">
    <property type="entry name" value="PURKINJE CELL PROTEIN 2 HOMOLOG"/>
    <property type="match status" value="1"/>
</dbReference>
<keyword evidence="5" id="KW-1185">Reference proteome</keyword>
<gene>
    <name evidence="6" type="primary">PCP2</name>
</gene>
<organism evidence="5 6">
    <name type="scientific">Pteropus vampyrus</name>
    <name type="common">Large flying fox</name>
    <dbReference type="NCBI Taxonomy" id="132908"/>
    <lineage>
        <taxon>Eukaryota</taxon>
        <taxon>Metazoa</taxon>
        <taxon>Chordata</taxon>
        <taxon>Craniata</taxon>
        <taxon>Vertebrata</taxon>
        <taxon>Euteleostomi</taxon>
        <taxon>Mammalia</taxon>
        <taxon>Eutheria</taxon>
        <taxon>Laurasiatheria</taxon>
        <taxon>Chiroptera</taxon>
        <taxon>Yinpterochiroptera</taxon>
        <taxon>Pteropodoidea</taxon>
        <taxon>Pteropodidae</taxon>
        <taxon>Pteropodinae</taxon>
        <taxon>Pteropus</taxon>
    </lineage>
</organism>
<keyword evidence="2" id="KW-0677">Repeat</keyword>
<dbReference type="KEGG" id="pvp:105307725"/>
<dbReference type="PROSITE" id="PS50877">
    <property type="entry name" value="GOLOCO"/>
    <property type="match status" value="2"/>
</dbReference>
<evidence type="ECO:0000313" key="6">
    <source>
        <dbReference type="RefSeq" id="XP_023380725.1"/>
    </source>
</evidence>
<evidence type="ECO:0000256" key="4">
    <source>
        <dbReference type="SAM" id="MobiDB-lite"/>
    </source>
</evidence>
<comment type="function">
    <text evidence="3">May function as a cell-type specific modulator for G protein-mediated cell signaling.</text>
</comment>
<reference evidence="6" key="1">
    <citation type="submission" date="2025-08" db="UniProtKB">
        <authorList>
            <consortium name="RefSeq"/>
        </authorList>
    </citation>
    <scope>IDENTIFICATION</scope>
    <source>
        <tissue evidence="6">Kidney</tissue>
    </source>
</reference>
<dbReference type="InterPro" id="IPR011990">
    <property type="entry name" value="TPR-like_helical_dom_sf"/>
</dbReference>
<dbReference type="FunFam" id="1.25.40.10:FF:000204">
    <property type="entry name" value="Purkinje cell protein 2 homolog"/>
    <property type="match status" value="1"/>
</dbReference>
<evidence type="ECO:0000256" key="2">
    <source>
        <dbReference type="ARBA" id="ARBA00022737"/>
    </source>
</evidence>
<sequence length="209" mass="22230">MRVSVPDPDQGQGSELSVMVPVRWRNAGTRGWPLRYFPGWCPSPQATLQSGLNLGRQDTSSLSLEAAPREVAPLAGAQELGLGRGLVSHSKRHCRAACTSAGTMAGSPDQEGFFQLLSHVQGDRMEEQRCSLQAEPGTTSESQSGPAPEMDSLMDMVASTQGRRMDDQRVTVSALPGFQPVGPKVGYVLLGLRREQPGGAPNPGLPPQA</sequence>
<accession>A0A6P6C0N0</accession>
<dbReference type="SMART" id="SM00390">
    <property type="entry name" value="GoLoco"/>
    <property type="match status" value="2"/>
</dbReference>
<evidence type="ECO:0000313" key="5">
    <source>
        <dbReference type="Proteomes" id="UP000515202"/>
    </source>
</evidence>
<dbReference type="GO" id="GO:0005085">
    <property type="term" value="F:guanyl-nucleotide exchange factor activity"/>
    <property type="evidence" value="ECO:0007669"/>
    <property type="project" value="InterPro"/>
</dbReference>
<feature type="compositionally biased region" description="Polar residues" evidence="4">
    <location>
        <begin position="136"/>
        <end position="145"/>
    </location>
</feature>
<proteinExistence type="predicted"/>
<protein>
    <submittedName>
        <fullName evidence="6">Purkinje cell protein 2 homolog isoform X1</fullName>
    </submittedName>
</protein>
<dbReference type="InterPro" id="IPR003109">
    <property type="entry name" value="GoLoco_motif"/>
</dbReference>
<dbReference type="Proteomes" id="UP000515202">
    <property type="component" value="Unplaced"/>
</dbReference>
<dbReference type="GeneID" id="105307725"/>
<evidence type="ECO:0000256" key="3">
    <source>
        <dbReference type="ARBA" id="ARBA00057901"/>
    </source>
</evidence>
<evidence type="ECO:0000256" key="1">
    <source>
        <dbReference type="ARBA" id="ARBA00022553"/>
    </source>
</evidence>
<feature type="region of interest" description="Disordered" evidence="4">
    <location>
        <begin position="131"/>
        <end position="151"/>
    </location>
</feature>
<dbReference type="AlphaFoldDB" id="A0A6P6C0N0"/>
<dbReference type="Gene3D" id="1.25.40.10">
    <property type="entry name" value="Tetratricopeptide repeat domain"/>
    <property type="match status" value="1"/>
</dbReference>
<dbReference type="OrthoDB" id="286233at2759"/>
<dbReference type="PANTHER" id="PTHR47503">
    <property type="entry name" value="PURKINJE CELL PROTEIN 2"/>
    <property type="match status" value="1"/>
</dbReference>
<keyword evidence="1" id="KW-0597">Phosphoprotein</keyword>
<dbReference type="Pfam" id="PF02188">
    <property type="entry name" value="GoLoco"/>
    <property type="match status" value="2"/>
</dbReference>
<dbReference type="InterPro" id="IPR042168">
    <property type="entry name" value="Pcp2"/>
</dbReference>
<name>A0A6P6C0N0_PTEVA</name>
<dbReference type="CTD" id="126006"/>
<dbReference type="RefSeq" id="XP_023380725.1">
    <property type="nucleotide sequence ID" value="XM_023524957.1"/>
</dbReference>